<dbReference type="InterPro" id="IPR013196">
    <property type="entry name" value="HTH_11"/>
</dbReference>
<dbReference type="Pfam" id="PF08279">
    <property type="entry name" value="HTH_11"/>
    <property type="match status" value="1"/>
</dbReference>
<dbReference type="Gene3D" id="1.10.10.10">
    <property type="entry name" value="Winged helix-like DNA-binding domain superfamily/Winged helix DNA-binding domain"/>
    <property type="match status" value="1"/>
</dbReference>
<dbReference type="PANTHER" id="PTHR34580:SF9">
    <property type="entry name" value="SLL5097 PROTEIN"/>
    <property type="match status" value="1"/>
</dbReference>
<accession>A0A7V3ZIR4</accession>
<dbReference type="Pfam" id="PF13280">
    <property type="entry name" value="WYL"/>
    <property type="match status" value="1"/>
</dbReference>
<dbReference type="Pfam" id="PF25583">
    <property type="entry name" value="WCX"/>
    <property type="match status" value="1"/>
</dbReference>
<dbReference type="PANTHER" id="PTHR34580">
    <property type="match status" value="1"/>
</dbReference>
<reference evidence="4" key="1">
    <citation type="journal article" date="2020" name="mSystems">
        <title>Genome- and Community-Level Interaction Insights into Carbon Utilization and Element Cycling Functions of Hydrothermarchaeota in Hydrothermal Sediment.</title>
        <authorList>
            <person name="Zhou Z."/>
            <person name="Liu Y."/>
            <person name="Xu W."/>
            <person name="Pan J."/>
            <person name="Luo Z.H."/>
            <person name="Li M."/>
        </authorList>
    </citation>
    <scope>NUCLEOTIDE SEQUENCE [LARGE SCALE GENOMIC DNA]</scope>
    <source>
        <strain evidence="4">SpSt-70</strain>
    </source>
</reference>
<name>A0A7V3ZIR4_DICTH</name>
<evidence type="ECO:0000313" key="4">
    <source>
        <dbReference type="EMBL" id="HGK23741.1"/>
    </source>
</evidence>
<gene>
    <name evidence="4" type="ORF">ENU78_04740</name>
</gene>
<evidence type="ECO:0000259" key="1">
    <source>
        <dbReference type="Pfam" id="PF08279"/>
    </source>
</evidence>
<protein>
    <submittedName>
        <fullName evidence="4">WYL domain-containing protein</fullName>
    </submittedName>
</protein>
<evidence type="ECO:0000259" key="2">
    <source>
        <dbReference type="Pfam" id="PF13280"/>
    </source>
</evidence>
<sequence length="330" mass="39252">MGRDKRGNKINSPSVLAKLYKLYLLIENGSYPSISYLQKSLELSEKTIDRYISLLRDFFNIPIEYDRVKKGYYLAEKVSFPIPKLSEGELLSLLISAKLVEEFRNTPLEDSLKKLAKKLEALFPEEVTIGGKELEMMLSVSLSPIKMRVDIKDTFEKIFSAIKNRKRIIIKYYSIERDELTERKVDPYHIYNYEGVWYFCGFCHLRKELRDFALDRIQSIDITSEKFEFPKDFNPKEYLSKPFRIYKGSFIKMKVLFDSYQARWIKERIWHPNQKVEELETGEVILEIEGNSEELKRWILSYGKHAKVLEPEEFREELKKELKEVLKNYE</sequence>
<feature type="domain" description="WYL" evidence="2">
    <location>
        <begin position="154"/>
        <end position="221"/>
    </location>
</feature>
<proteinExistence type="predicted"/>
<dbReference type="AlphaFoldDB" id="A0A7V3ZIR4"/>
<feature type="domain" description="WCX" evidence="3">
    <location>
        <begin position="251"/>
        <end position="326"/>
    </location>
</feature>
<dbReference type="InterPro" id="IPR051534">
    <property type="entry name" value="CBASS_pafABC_assoc_protein"/>
</dbReference>
<evidence type="ECO:0000259" key="3">
    <source>
        <dbReference type="Pfam" id="PF25583"/>
    </source>
</evidence>
<dbReference type="PROSITE" id="PS52050">
    <property type="entry name" value="WYL"/>
    <property type="match status" value="1"/>
</dbReference>
<comment type="caution">
    <text evidence="4">The sequence shown here is derived from an EMBL/GenBank/DDBJ whole genome shotgun (WGS) entry which is preliminary data.</text>
</comment>
<dbReference type="RefSeq" id="WP_149123220.1">
    <property type="nucleotide sequence ID" value="NZ_VTFL01000007.1"/>
</dbReference>
<dbReference type="EMBL" id="DTDV01000013">
    <property type="protein sequence ID" value="HGK23741.1"/>
    <property type="molecule type" value="Genomic_DNA"/>
</dbReference>
<dbReference type="InterPro" id="IPR057727">
    <property type="entry name" value="WCX_dom"/>
</dbReference>
<feature type="domain" description="Helix-turn-helix type 11" evidence="1">
    <location>
        <begin position="21"/>
        <end position="72"/>
    </location>
</feature>
<dbReference type="InterPro" id="IPR026881">
    <property type="entry name" value="WYL_dom"/>
</dbReference>
<organism evidence="4">
    <name type="scientific">Dictyoglomus thermophilum</name>
    <dbReference type="NCBI Taxonomy" id="14"/>
    <lineage>
        <taxon>Bacteria</taxon>
        <taxon>Pseudomonadati</taxon>
        <taxon>Dictyoglomota</taxon>
        <taxon>Dictyoglomia</taxon>
        <taxon>Dictyoglomales</taxon>
        <taxon>Dictyoglomaceae</taxon>
        <taxon>Dictyoglomus</taxon>
    </lineage>
</organism>
<dbReference type="InterPro" id="IPR036388">
    <property type="entry name" value="WH-like_DNA-bd_sf"/>
</dbReference>